<dbReference type="GO" id="GO:0019843">
    <property type="term" value="F:rRNA binding"/>
    <property type="evidence" value="ECO:0007669"/>
    <property type="project" value="UniProtKB-UniRule"/>
</dbReference>
<evidence type="ECO:0000256" key="4">
    <source>
        <dbReference type="ARBA" id="ARBA00022884"/>
    </source>
</evidence>
<dbReference type="InterPro" id="IPR018258">
    <property type="entry name" value="Ribosomal_bL21_CS"/>
</dbReference>
<evidence type="ECO:0000256" key="7">
    <source>
        <dbReference type="HAMAP-Rule" id="MF_01363"/>
    </source>
</evidence>
<keyword evidence="3 7" id="KW-0699">rRNA-binding</keyword>
<dbReference type="GO" id="GO:0009507">
    <property type="term" value="C:chloroplast"/>
    <property type="evidence" value="ECO:0007669"/>
    <property type="project" value="UniProtKB-SubCell"/>
</dbReference>
<reference evidence="9" key="1">
    <citation type="journal article" date="2017" name="J. Phycol.">
        <title>Analysis of chloroplast genomes and a supermatrix inform reclassification of the Rhodomelaceae (Rhodophyta).</title>
        <authorList>
            <person name="Diaz-Tapia P."/>
            <person name="Maggs C.A."/>
            <person name="West J.A."/>
            <person name="Verbruggen H."/>
        </authorList>
    </citation>
    <scope>NUCLEOTIDE SEQUENCE</scope>
    <source>
        <strain evidence="9">PD620</strain>
    </source>
</reference>
<keyword evidence="9" id="KW-0150">Chloroplast</keyword>
<evidence type="ECO:0000313" key="9">
    <source>
        <dbReference type="EMBL" id="ARW63648.1"/>
    </source>
</evidence>
<comment type="subunit">
    <text evidence="7 8">Part of the 50S ribosomal subunit.</text>
</comment>
<dbReference type="InterPro" id="IPR036164">
    <property type="entry name" value="bL21-like_sf"/>
</dbReference>
<keyword evidence="6 7" id="KW-0687">Ribonucleoprotein</keyword>
<comment type="function">
    <text evidence="7 8">This protein binds to 23S rRNA.</text>
</comment>
<dbReference type="GO" id="GO:0005762">
    <property type="term" value="C:mitochondrial large ribosomal subunit"/>
    <property type="evidence" value="ECO:0007669"/>
    <property type="project" value="TreeGrafter"/>
</dbReference>
<gene>
    <name evidence="7 9" type="primary">rpl21</name>
</gene>
<evidence type="ECO:0000256" key="6">
    <source>
        <dbReference type="ARBA" id="ARBA00023274"/>
    </source>
</evidence>
<dbReference type="SUPFAM" id="SSF141091">
    <property type="entry name" value="L21p-like"/>
    <property type="match status" value="1"/>
</dbReference>
<dbReference type="InterPro" id="IPR028909">
    <property type="entry name" value="bL21-like"/>
</dbReference>
<organism evidence="9">
    <name type="scientific">Chondria sp.</name>
    <name type="common">in: red algae</name>
    <dbReference type="NCBI Taxonomy" id="1982705"/>
    <lineage>
        <taxon>Eukaryota</taxon>
        <taxon>Rhodophyta</taxon>
        <taxon>Florideophyceae</taxon>
        <taxon>Rhodymeniophycidae</taxon>
        <taxon>Ceramiales</taxon>
        <taxon>Rhodomelaceae</taxon>
        <taxon>Chondrieae</taxon>
        <taxon>Chondria</taxon>
    </lineage>
</organism>
<dbReference type="InterPro" id="IPR001787">
    <property type="entry name" value="Ribosomal_bL21"/>
</dbReference>
<protein>
    <recommendedName>
        <fullName evidence="7">Large ribosomal subunit protein bL21c</fullName>
    </recommendedName>
</protein>
<name>A0A1Z1MC29_9FLOR</name>
<dbReference type="AlphaFoldDB" id="A0A1Z1MC29"/>
<dbReference type="HAMAP" id="MF_01363">
    <property type="entry name" value="Ribosomal_bL21"/>
    <property type="match status" value="1"/>
</dbReference>
<evidence type="ECO:0000256" key="8">
    <source>
        <dbReference type="RuleBase" id="RU000563"/>
    </source>
</evidence>
<dbReference type="GO" id="GO:0006412">
    <property type="term" value="P:translation"/>
    <property type="evidence" value="ECO:0007669"/>
    <property type="project" value="UniProtKB-UniRule"/>
</dbReference>
<evidence type="ECO:0000256" key="2">
    <source>
        <dbReference type="ARBA" id="ARBA00022640"/>
    </source>
</evidence>
<evidence type="ECO:0000256" key="5">
    <source>
        <dbReference type="ARBA" id="ARBA00022980"/>
    </source>
</evidence>
<comment type="subcellular location">
    <subcellularLocation>
        <location evidence="7">Plastid</location>
        <location evidence="7">Chloroplast</location>
    </subcellularLocation>
</comment>
<dbReference type="PANTHER" id="PTHR21349">
    <property type="entry name" value="50S RIBOSOMAL PROTEIN L21"/>
    <property type="match status" value="1"/>
</dbReference>
<dbReference type="GO" id="GO:0003735">
    <property type="term" value="F:structural constituent of ribosome"/>
    <property type="evidence" value="ECO:0007669"/>
    <property type="project" value="InterPro"/>
</dbReference>
<dbReference type="NCBIfam" id="TIGR00061">
    <property type="entry name" value="L21"/>
    <property type="match status" value="1"/>
</dbReference>
<sequence length="105" mass="12052">MVYAVVDISGSQMIIEPGKFYDVNYMNVDPGDIITLNRVLFLSNSNKFNIGYPCLEKIAVKAKVLRHLKGEKLTVFKMKSKKNVRIKKGHRQKLTRILVEDLKTL</sequence>
<evidence type="ECO:0000256" key="1">
    <source>
        <dbReference type="ARBA" id="ARBA00008563"/>
    </source>
</evidence>
<comment type="similarity">
    <text evidence="1 7 8">Belongs to the bacterial ribosomal protein bL21 family.</text>
</comment>
<evidence type="ECO:0000256" key="3">
    <source>
        <dbReference type="ARBA" id="ARBA00022730"/>
    </source>
</evidence>
<keyword evidence="2 9" id="KW-0934">Plastid</keyword>
<accession>A0A1Z1MC29</accession>
<dbReference type="EMBL" id="MF101429">
    <property type="protein sequence ID" value="ARW63648.1"/>
    <property type="molecule type" value="Genomic_DNA"/>
</dbReference>
<geneLocation type="chloroplast" evidence="9"/>
<keyword evidence="5 7" id="KW-0689">Ribosomal protein</keyword>
<proteinExistence type="inferred from homology"/>
<dbReference type="Pfam" id="PF00829">
    <property type="entry name" value="Ribosomal_L21p"/>
    <property type="match status" value="1"/>
</dbReference>
<dbReference type="PROSITE" id="PS01169">
    <property type="entry name" value="RIBOSOMAL_L21"/>
    <property type="match status" value="1"/>
</dbReference>
<dbReference type="PANTHER" id="PTHR21349:SF7">
    <property type="entry name" value="LARGE RIBOSOMAL SUBUNIT PROTEIN BL21C"/>
    <property type="match status" value="1"/>
</dbReference>
<keyword evidence="4 7" id="KW-0694">RNA-binding</keyword>